<gene>
    <name evidence="13" type="primary">rseP</name>
    <name evidence="13" type="ORF">CXU22_08010</name>
</gene>
<comment type="subcellular location">
    <subcellularLocation>
        <location evidence="2">Membrane</location>
        <topology evidence="2">Multi-pass membrane protein</topology>
    </subcellularLocation>
</comment>
<organism evidence="13 14">
    <name type="scientific">Akkermansia muciniphila</name>
    <dbReference type="NCBI Taxonomy" id="239935"/>
    <lineage>
        <taxon>Bacteria</taxon>
        <taxon>Pseudomonadati</taxon>
        <taxon>Verrucomicrobiota</taxon>
        <taxon>Verrucomicrobiia</taxon>
        <taxon>Verrucomicrobiales</taxon>
        <taxon>Akkermansiaceae</taxon>
        <taxon>Akkermansia</taxon>
    </lineage>
</organism>
<keyword evidence="9 11" id="KW-0482">Metalloprotease</keyword>
<dbReference type="GO" id="GO:0004222">
    <property type="term" value="F:metalloendopeptidase activity"/>
    <property type="evidence" value="ECO:0007669"/>
    <property type="project" value="InterPro"/>
</dbReference>
<keyword evidence="11" id="KW-0479">Metal-binding</keyword>
<dbReference type="Gene3D" id="2.30.42.10">
    <property type="match status" value="2"/>
</dbReference>
<evidence type="ECO:0000256" key="5">
    <source>
        <dbReference type="ARBA" id="ARBA00022692"/>
    </source>
</evidence>
<evidence type="ECO:0000256" key="11">
    <source>
        <dbReference type="RuleBase" id="RU362031"/>
    </source>
</evidence>
<dbReference type="GO" id="GO:0016020">
    <property type="term" value="C:membrane"/>
    <property type="evidence" value="ECO:0007669"/>
    <property type="project" value="UniProtKB-SubCell"/>
</dbReference>
<feature type="transmembrane region" description="Helical" evidence="11">
    <location>
        <begin position="439"/>
        <end position="457"/>
    </location>
</feature>
<dbReference type="PROSITE" id="PS50106">
    <property type="entry name" value="PDZ"/>
    <property type="match status" value="1"/>
</dbReference>
<dbReference type="Pfam" id="PF02163">
    <property type="entry name" value="Peptidase_M50"/>
    <property type="match status" value="1"/>
</dbReference>
<sequence length="481" mass="52458">MDNVLSVLTTIGIIFGVVMLFNFMIFIHELGHFFAARWRGLYVDRFQIWFGRPIWKKTINGVQWGLGWIPAGGFVSLPQMAPMEAIEGSVELPKDLKPVTPLDKIIVAAAGPIASFLLAVFFAVAVWMVGKPDVEMGVTTVGFVAPDSPAAQSGILPGDKIVKVDGRPVDKWAGNMEGVRELIMLGEHDQVVFTVQRPGHEGEMDISCGFRIPETSWWQRSGMRQVGLMQAMPCVVGEVLSNSPAAQAGLKPGDTVTAANGVRIWSPAALDVLLKKNEPLLLDVTGKDGAARQVNIQGRLPENWHNGADGSVLKGAQPILGVTWDLSSVGRDVTVHPTPWAQIKQSLKWMGDTLAKVVAPGSSVGVEHLSGPVGIANQFYKMFSLEEGWKLALWFAVVLNVNLAILNILPLPVVDGGHVVMNTIELVFRRPLNVKVLEFVQFGFVFVLMGFFLFVTFKDVGDFFGKKPDKLPTPVFKAVTD</sequence>
<dbReference type="EMBL" id="PJKA01000012">
    <property type="protein sequence ID" value="PNC17684.1"/>
    <property type="molecule type" value="Genomic_DNA"/>
</dbReference>
<dbReference type="AlphaFoldDB" id="A0A2N8HCU5"/>
<dbReference type="GO" id="GO:0046872">
    <property type="term" value="F:metal ion binding"/>
    <property type="evidence" value="ECO:0007669"/>
    <property type="project" value="UniProtKB-KW"/>
</dbReference>
<dbReference type="EC" id="3.4.24.-" evidence="11"/>
<keyword evidence="5 11" id="KW-0812">Transmembrane</keyword>
<keyword evidence="4 13" id="KW-0645">Protease</keyword>
<dbReference type="NCBIfam" id="TIGR00054">
    <property type="entry name" value="RIP metalloprotease RseP"/>
    <property type="match status" value="1"/>
</dbReference>
<evidence type="ECO:0000256" key="9">
    <source>
        <dbReference type="ARBA" id="ARBA00023049"/>
    </source>
</evidence>
<evidence type="ECO:0000256" key="10">
    <source>
        <dbReference type="ARBA" id="ARBA00023136"/>
    </source>
</evidence>
<reference evidence="13 14" key="1">
    <citation type="journal article" date="2017" name="BMC Genomics">
        <title>Genome sequencing of 39 Akkermansia muciniphila isolates reveals its population structure, genomic and functional diverisity, and global distribution in mammalian gut microbiotas.</title>
        <authorList>
            <person name="Guo X."/>
            <person name="Li S."/>
            <person name="Zhang J."/>
            <person name="Wu F."/>
            <person name="Li X."/>
            <person name="Wu D."/>
            <person name="Zhang M."/>
            <person name="Ou Z."/>
            <person name="Jie Z."/>
            <person name="Yan Q."/>
            <person name="Li P."/>
            <person name="Yi J."/>
            <person name="Peng Y."/>
        </authorList>
    </citation>
    <scope>NUCLEOTIDE SEQUENCE [LARGE SCALE GENOMIC DNA]</scope>
    <source>
        <strain evidence="13 14">GP24</strain>
    </source>
</reference>
<dbReference type="CDD" id="cd06163">
    <property type="entry name" value="S2P-M50_PDZ_RseP-like"/>
    <property type="match status" value="1"/>
</dbReference>
<dbReference type="InterPro" id="IPR036034">
    <property type="entry name" value="PDZ_sf"/>
</dbReference>
<evidence type="ECO:0000256" key="8">
    <source>
        <dbReference type="ARBA" id="ARBA00022989"/>
    </source>
</evidence>
<accession>A0A2N8HCU5</accession>
<dbReference type="Proteomes" id="UP000236000">
    <property type="component" value="Unassembled WGS sequence"/>
</dbReference>
<name>A0A2N8HCU5_9BACT</name>
<evidence type="ECO:0000256" key="3">
    <source>
        <dbReference type="ARBA" id="ARBA00007931"/>
    </source>
</evidence>
<protein>
    <recommendedName>
        <fullName evidence="11">Zinc metalloprotease</fullName>
        <ecNumber evidence="11">3.4.24.-</ecNumber>
    </recommendedName>
</protein>
<dbReference type="InterPro" id="IPR008915">
    <property type="entry name" value="Peptidase_M50"/>
</dbReference>
<evidence type="ECO:0000256" key="1">
    <source>
        <dbReference type="ARBA" id="ARBA00001947"/>
    </source>
</evidence>
<evidence type="ECO:0000256" key="4">
    <source>
        <dbReference type="ARBA" id="ARBA00022670"/>
    </source>
</evidence>
<dbReference type="Pfam" id="PF17820">
    <property type="entry name" value="PDZ_6"/>
    <property type="match status" value="2"/>
</dbReference>
<dbReference type="GO" id="GO:0006508">
    <property type="term" value="P:proteolysis"/>
    <property type="evidence" value="ECO:0007669"/>
    <property type="project" value="UniProtKB-KW"/>
</dbReference>
<dbReference type="PANTHER" id="PTHR42837:SF2">
    <property type="entry name" value="MEMBRANE METALLOPROTEASE ARASP2, CHLOROPLASTIC-RELATED"/>
    <property type="match status" value="1"/>
</dbReference>
<feature type="transmembrane region" description="Helical" evidence="11">
    <location>
        <begin position="7"/>
        <end position="27"/>
    </location>
</feature>
<dbReference type="RefSeq" id="WP_102714323.1">
    <property type="nucleotide sequence ID" value="NZ_PJKA01000012.1"/>
</dbReference>
<dbReference type="PANTHER" id="PTHR42837">
    <property type="entry name" value="REGULATOR OF SIGMA-E PROTEASE RSEP"/>
    <property type="match status" value="1"/>
</dbReference>
<evidence type="ECO:0000313" key="14">
    <source>
        <dbReference type="Proteomes" id="UP000236000"/>
    </source>
</evidence>
<evidence type="ECO:0000256" key="2">
    <source>
        <dbReference type="ARBA" id="ARBA00004141"/>
    </source>
</evidence>
<feature type="transmembrane region" description="Helical" evidence="11">
    <location>
        <begin position="391"/>
        <end position="411"/>
    </location>
</feature>
<dbReference type="InterPro" id="IPR041489">
    <property type="entry name" value="PDZ_6"/>
</dbReference>
<dbReference type="SMART" id="SM00228">
    <property type="entry name" value="PDZ"/>
    <property type="match status" value="2"/>
</dbReference>
<evidence type="ECO:0000256" key="6">
    <source>
        <dbReference type="ARBA" id="ARBA00022801"/>
    </source>
</evidence>
<dbReference type="SUPFAM" id="SSF50156">
    <property type="entry name" value="PDZ domain-like"/>
    <property type="match status" value="2"/>
</dbReference>
<comment type="cofactor">
    <cofactor evidence="1 11">
        <name>Zn(2+)</name>
        <dbReference type="ChEBI" id="CHEBI:29105"/>
    </cofactor>
</comment>
<evidence type="ECO:0000259" key="12">
    <source>
        <dbReference type="PROSITE" id="PS50106"/>
    </source>
</evidence>
<keyword evidence="7 11" id="KW-0862">Zinc</keyword>
<keyword evidence="8 11" id="KW-1133">Transmembrane helix</keyword>
<dbReference type="InterPro" id="IPR001478">
    <property type="entry name" value="PDZ"/>
</dbReference>
<dbReference type="InterPro" id="IPR004387">
    <property type="entry name" value="Pept_M50_Zn"/>
</dbReference>
<dbReference type="OrthoDB" id="9782003at2"/>
<comment type="caution">
    <text evidence="13">The sequence shown here is derived from an EMBL/GenBank/DDBJ whole genome shotgun (WGS) entry which is preliminary data.</text>
</comment>
<keyword evidence="6 11" id="KW-0378">Hydrolase</keyword>
<evidence type="ECO:0000313" key="13">
    <source>
        <dbReference type="EMBL" id="PNC17684.1"/>
    </source>
</evidence>
<proteinExistence type="inferred from homology"/>
<evidence type="ECO:0000256" key="7">
    <source>
        <dbReference type="ARBA" id="ARBA00022833"/>
    </source>
</evidence>
<keyword evidence="10 11" id="KW-0472">Membrane</keyword>
<feature type="domain" description="PDZ" evidence="12">
    <location>
        <begin position="235"/>
        <end position="288"/>
    </location>
</feature>
<comment type="similarity">
    <text evidence="3 11">Belongs to the peptidase M50B family.</text>
</comment>
<feature type="transmembrane region" description="Helical" evidence="11">
    <location>
        <begin position="105"/>
        <end position="129"/>
    </location>
</feature>